<dbReference type="Gene3D" id="3.40.50.1110">
    <property type="entry name" value="SGNH hydrolase"/>
    <property type="match status" value="1"/>
</dbReference>
<evidence type="ECO:0000313" key="2">
    <source>
        <dbReference type="EMBL" id="CAH19078.1"/>
    </source>
</evidence>
<organism evidence="2">
    <name type="scientific">uncultured prokaryote</name>
    <dbReference type="NCBI Taxonomy" id="198431"/>
    <lineage>
        <taxon>unclassified sequences</taxon>
        <taxon>environmental samples</taxon>
    </lineage>
</organism>
<dbReference type="Gene3D" id="2.60.120.560">
    <property type="entry name" value="Exo-inulinase, domain 1"/>
    <property type="match status" value="1"/>
</dbReference>
<gene>
    <name evidence="2" type="primary">o21</name>
</gene>
<dbReference type="AlphaFoldDB" id="Q335P3"/>
<dbReference type="GO" id="GO:0106435">
    <property type="term" value="F:carboxylesterase activity"/>
    <property type="evidence" value="ECO:0007669"/>
    <property type="project" value="UniProtKB-EC"/>
</dbReference>
<name>Q335P3_9ZZZZ</name>
<sequence>MKNSDLYNGTLRTSFVPGSTLEAGIIFRATIPNGEFYEKEAGLSYYWLYILNGTVSFQRVENGEISNENKKYFPYGTSSAYEAKILLDDGDIYCYLNNRLVFHYTDENPLQGHQYGLKSEGSNLIVTEFATSSLEAPQHNEYLIFGHSYTDFWKTYKQDFHKYQDIYNIGIGGAITSDWCSEGYQKEVIAYQPKYGIYWNGINDINRNIAPKTIGDNVRRMAMEIKAAVPGFHLVLIGVCRCPIDSGRRSDIASTNNYYKQIASDLDYVTYIDTELMYCDSNGNEIANYFTDGLHPTHDAYIMCANAIMNTIK</sequence>
<dbReference type="InterPro" id="IPR051532">
    <property type="entry name" value="Ester_Hydrolysis_Enzymes"/>
</dbReference>
<protein>
    <submittedName>
        <fullName evidence="2">Ester hydrolase</fullName>
        <ecNumber evidence="2">3.1.1.1</ecNumber>
    </submittedName>
</protein>
<dbReference type="EMBL" id="AJ811968">
    <property type="protein sequence ID" value="CAH19078.1"/>
    <property type="molecule type" value="Genomic_DNA"/>
</dbReference>
<dbReference type="InterPro" id="IPR013830">
    <property type="entry name" value="SGNH_hydro"/>
</dbReference>
<dbReference type="SUPFAM" id="SSF52266">
    <property type="entry name" value="SGNH hydrolase"/>
    <property type="match status" value="1"/>
</dbReference>
<proteinExistence type="predicted"/>
<dbReference type="PANTHER" id="PTHR30383">
    <property type="entry name" value="THIOESTERASE 1/PROTEASE 1/LYSOPHOSPHOLIPASE L1"/>
    <property type="match status" value="1"/>
</dbReference>
<reference evidence="2" key="1">
    <citation type="journal article" date="2005" name="Chem. Biol.">
        <title>Microbial enzymes mined from the Urania deep-sea hypersaline anoxic basin.</title>
        <authorList>
            <person name="Ferrer M."/>
            <person name="Golyshina O.V."/>
            <person name="Chernikova T.N."/>
            <person name="Khachane A.N."/>
            <person name="Martins Dos Santos V.A."/>
            <person name="Yakimov M.M."/>
            <person name="Timmis K.N."/>
            <person name="Golyshin P.N."/>
        </authorList>
    </citation>
    <scope>NUCLEOTIDE SEQUENCE</scope>
</reference>
<dbReference type="InterPro" id="IPR036514">
    <property type="entry name" value="SGNH_hydro_sf"/>
</dbReference>
<dbReference type="EC" id="3.1.1.1" evidence="2"/>
<feature type="domain" description="SGNH hydrolase-type esterase" evidence="1">
    <location>
        <begin position="151"/>
        <end position="301"/>
    </location>
</feature>
<dbReference type="Pfam" id="PF13472">
    <property type="entry name" value="Lipase_GDSL_2"/>
    <property type="match status" value="1"/>
</dbReference>
<dbReference type="SMR" id="Q335P3"/>
<evidence type="ECO:0000259" key="1">
    <source>
        <dbReference type="Pfam" id="PF13472"/>
    </source>
</evidence>
<keyword evidence="2" id="KW-0378">Hydrolase</keyword>
<accession>Q335P3</accession>